<dbReference type="Proteomes" id="UP001221686">
    <property type="component" value="Unassembled WGS sequence"/>
</dbReference>
<dbReference type="InterPro" id="IPR044855">
    <property type="entry name" value="CoA-Trfase_III_dom3_sf"/>
</dbReference>
<comment type="caution">
    <text evidence="2">The sequence shown here is derived from an EMBL/GenBank/DDBJ whole genome shotgun (WGS) entry which is preliminary data.</text>
</comment>
<dbReference type="Gene3D" id="3.30.1540.10">
    <property type="entry name" value="formyl-coa transferase, domain 3"/>
    <property type="match status" value="1"/>
</dbReference>
<proteinExistence type="predicted"/>
<accession>A0ABT5E7W4</accession>
<name>A0ABT5E7W4_9BACT</name>
<evidence type="ECO:0000313" key="2">
    <source>
        <dbReference type="EMBL" id="MDC0721949.1"/>
    </source>
</evidence>
<dbReference type="InterPro" id="IPR023606">
    <property type="entry name" value="CoA-Trfase_III_dom_1_sf"/>
</dbReference>
<protein>
    <submittedName>
        <fullName evidence="2">CoA transferase</fullName>
    </submittedName>
</protein>
<dbReference type="GO" id="GO:0016740">
    <property type="term" value="F:transferase activity"/>
    <property type="evidence" value="ECO:0007669"/>
    <property type="project" value="UniProtKB-KW"/>
</dbReference>
<dbReference type="EMBL" id="JAQNDL010000003">
    <property type="protein sequence ID" value="MDC0721949.1"/>
    <property type="molecule type" value="Genomic_DNA"/>
</dbReference>
<dbReference type="InterPro" id="IPR050483">
    <property type="entry name" value="CoA-transferase_III_domain"/>
</dbReference>
<evidence type="ECO:0000256" key="1">
    <source>
        <dbReference type="ARBA" id="ARBA00022679"/>
    </source>
</evidence>
<dbReference type="SUPFAM" id="SSF89796">
    <property type="entry name" value="CoA-transferase family III (CaiB/BaiF)"/>
    <property type="match status" value="1"/>
</dbReference>
<dbReference type="Pfam" id="PF02515">
    <property type="entry name" value="CoA_transf_3"/>
    <property type="match status" value="1"/>
</dbReference>
<organism evidence="2 3">
    <name type="scientific">Nannocystis bainbridge</name>
    <dbReference type="NCBI Taxonomy" id="2995303"/>
    <lineage>
        <taxon>Bacteria</taxon>
        <taxon>Pseudomonadati</taxon>
        <taxon>Myxococcota</taxon>
        <taxon>Polyangia</taxon>
        <taxon>Nannocystales</taxon>
        <taxon>Nannocystaceae</taxon>
        <taxon>Nannocystis</taxon>
    </lineage>
</organism>
<dbReference type="PANTHER" id="PTHR48207:SF3">
    <property type="entry name" value="SUCCINATE--HYDROXYMETHYLGLUTARATE COA-TRANSFERASE"/>
    <property type="match status" value="1"/>
</dbReference>
<dbReference type="PANTHER" id="PTHR48207">
    <property type="entry name" value="SUCCINATE--HYDROXYMETHYLGLUTARATE COA-TRANSFERASE"/>
    <property type="match status" value="1"/>
</dbReference>
<evidence type="ECO:0000313" key="3">
    <source>
        <dbReference type="Proteomes" id="UP001221686"/>
    </source>
</evidence>
<dbReference type="RefSeq" id="WP_272090448.1">
    <property type="nucleotide sequence ID" value="NZ_JAQNDL010000003.1"/>
</dbReference>
<dbReference type="Gene3D" id="3.40.50.10540">
    <property type="entry name" value="Crotonobetainyl-coa:carnitine coa-transferase, domain 1"/>
    <property type="match status" value="1"/>
</dbReference>
<keyword evidence="1 2" id="KW-0808">Transferase</keyword>
<sequence length="382" mass="41505">MEKAALPLAGLRVLDLSRILAGPSAAQLLGDLGADVIKIEHPLGDDTRRWGPPDFEGSAAYYLACNRNKRSRVLDFKRAIDRQELLGLLAGADVLLENFKVGDLGRHGLDYATLAPRFPRLVYCSITGFGQTGPDAGRVGYDALIQGLGGLMSITGPDHDHPTKVGVAVADLGTGLYAVVAILAALLERSRSGLGQHIDLALLDAQVAGLANIATNFLCTGEVPRPLGNAHPTIVPYQSFATADRPLMLAIGSDPQFASLCVALDEPAWAIDPRFVTNSARVAHRAELVARLEHRLSQKTRDEWLRRFATATPQFPHGPIRDLAEVAADPQVTHRDLFKTMDDGRTPCLKNPIVFSRTPIQTYRRPPHLDEHPDATWLEEPV</sequence>
<reference evidence="2 3" key="1">
    <citation type="submission" date="2022-11" db="EMBL/GenBank/DDBJ databases">
        <title>Minimal conservation of predation-associated metabolite biosynthetic gene clusters underscores biosynthetic potential of Myxococcota including descriptions for ten novel species: Archangium lansinium sp. nov., Myxococcus landrumus sp. nov., Nannocystis bai.</title>
        <authorList>
            <person name="Ahearne A."/>
            <person name="Stevens C."/>
            <person name="Dowd S."/>
        </authorList>
    </citation>
    <scope>NUCLEOTIDE SEQUENCE [LARGE SCALE GENOMIC DNA]</scope>
    <source>
        <strain evidence="2 3">BB15-2</strain>
    </source>
</reference>
<gene>
    <name evidence="2" type="ORF">POL25_33900</name>
</gene>
<keyword evidence="3" id="KW-1185">Reference proteome</keyword>
<dbReference type="InterPro" id="IPR003673">
    <property type="entry name" value="CoA-Trfase_fam_III"/>
</dbReference>